<accession>A0A9D6V361</accession>
<dbReference type="SUPFAM" id="SSF54862">
    <property type="entry name" value="4Fe-4S ferredoxins"/>
    <property type="match status" value="1"/>
</dbReference>
<reference evidence="6" key="1">
    <citation type="submission" date="2020-07" db="EMBL/GenBank/DDBJ databases">
        <title>Huge and variable diversity of episymbiotic CPR bacteria and DPANN archaea in groundwater ecosystems.</title>
        <authorList>
            <person name="He C.Y."/>
            <person name="Keren R."/>
            <person name="Whittaker M."/>
            <person name="Farag I.F."/>
            <person name="Doudna J."/>
            <person name="Cate J.H.D."/>
            <person name="Banfield J.F."/>
        </authorList>
    </citation>
    <scope>NUCLEOTIDE SEQUENCE</scope>
    <source>
        <strain evidence="6">NC_groundwater_1664_Pr3_B-0.1um_52_9</strain>
    </source>
</reference>
<dbReference type="PANTHER" id="PTHR43687:SF1">
    <property type="entry name" value="FERREDOXIN III"/>
    <property type="match status" value="1"/>
</dbReference>
<sequence length="61" mass="6747">MFIPVIKDDKCTNCQACARICPKLVFKDKDSEICVYDPSLCTGCESCTAVCPQDAIRIDEV</sequence>
<keyword evidence="4" id="KW-0411">Iron-sulfur</keyword>
<evidence type="ECO:0000256" key="4">
    <source>
        <dbReference type="ARBA" id="ARBA00023014"/>
    </source>
</evidence>
<dbReference type="PROSITE" id="PS00198">
    <property type="entry name" value="4FE4S_FER_1"/>
    <property type="match status" value="1"/>
</dbReference>
<evidence type="ECO:0000259" key="5">
    <source>
        <dbReference type="PROSITE" id="PS51379"/>
    </source>
</evidence>
<dbReference type="PROSITE" id="PS51379">
    <property type="entry name" value="4FE4S_FER_2"/>
    <property type="match status" value="2"/>
</dbReference>
<feature type="domain" description="4Fe-4S ferredoxin-type" evidence="5">
    <location>
        <begin position="32"/>
        <end position="61"/>
    </location>
</feature>
<dbReference type="GO" id="GO:0051539">
    <property type="term" value="F:4 iron, 4 sulfur cluster binding"/>
    <property type="evidence" value="ECO:0007669"/>
    <property type="project" value="UniProtKB-KW"/>
</dbReference>
<evidence type="ECO:0000256" key="1">
    <source>
        <dbReference type="ARBA" id="ARBA00022485"/>
    </source>
</evidence>
<keyword evidence="2" id="KW-0479">Metal-binding</keyword>
<gene>
    <name evidence="6" type="ORF">HY912_14120</name>
</gene>
<dbReference type="AlphaFoldDB" id="A0A9D6V361"/>
<evidence type="ECO:0000313" key="7">
    <source>
        <dbReference type="Proteomes" id="UP000807825"/>
    </source>
</evidence>
<comment type="caution">
    <text evidence="6">The sequence shown here is derived from an EMBL/GenBank/DDBJ whole genome shotgun (WGS) entry which is preliminary data.</text>
</comment>
<dbReference type="GO" id="GO:0046872">
    <property type="term" value="F:metal ion binding"/>
    <property type="evidence" value="ECO:0007669"/>
    <property type="project" value="UniProtKB-KW"/>
</dbReference>
<keyword evidence="1" id="KW-0004">4Fe-4S</keyword>
<dbReference type="Pfam" id="PF14697">
    <property type="entry name" value="Fer4_21"/>
    <property type="match status" value="1"/>
</dbReference>
<dbReference type="PANTHER" id="PTHR43687">
    <property type="entry name" value="ADENYLYLSULFATE REDUCTASE, BETA SUBUNIT"/>
    <property type="match status" value="1"/>
</dbReference>
<dbReference type="InterPro" id="IPR017900">
    <property type="entry name" value="4Fe4S_Fe_S_CS"/>
</dbReference>
<dbReference type="EMBL" id="JACRDE010000369">
    <property type="protein sequence ID" value="MBI5250622.1"/>
    <property type="molecule type" value="Genomic_DNA"/>
</dbReference>
<evidence type="ECO:0000256" key="3">
    <source>
        <dbReference type="ARBA" id="ARBA00023004"/>
    </source>
</evidence>
<feature type="domain" description="4Fe-4S ferredoxin-type" evidence="5">
    <location>
        <begin position="2"/>
        <end position="31"/>
    </location>
</feature>
<name>A0A9D6V361_9BACT</name>
<dbReference type="InterPro" id="IPR050572">
    <property type="entry name" value="Fe-S_Ferredoxin"/>
</dbReference>
<proteinExistence type="predicted"/>
<protein>
    <submittedName>
        <fullName evidence="6">4Fe-4S binding protein</fullName>
    </submittedName>
</protein>
<evidence type="ECO:0000313" key="6">
    <source>
        <dbReference type="EMBL" id="MBI5250622.1"/>
    </source>
</evidence>
<dbReference type="Proteomes" id="UP000807825">
    <property type="component" value="Unassembled WGS sequence"/>
</dbReference>
<organism evidence="6 7">
    <name type="scientific">Desulfomonile tiedjei</name>
    <dbReference type="NCBI Taxonomy" id="2358"/>
    <lineage>
        <taxon>Bacteria</taxon>
        <taxon>Pseudomonadati</taxon>
        <taxon>Thermodesulfobacteriota</taxon>
        <taxon>Desulfomonilia</taxon>
        <taxon>Desulfomonilales</taxon>
        <taxon>Desulfomonilaceae</taxon>
        <taxon>Desulfomonile</taxon>
    </lineage>
</organism>
<evidence type="ECO:0000256" key="2">
    <source>
        <dbReference type="ARBA" id="ARBA00022723"/>
    </source>
</evidence>
<keyword evidence="3" id="KW-0408">Iron</keyword>
<dbReference type="Gene3D" id="3.30.70.20">
    <property type="match status" value="1"/>
</dbReference>
<dbReference type="InterPro" id="IPR017896">
    <property type="entry name" value="4Fe4S_Fe-S-bd"/>
</dbReference>